<gene>
    <name evidence="2" type="ORF">ACFQ2K_33000</name>
</gene>
<keyword evidence="3" id="KW-1185">Reference proteome</keyword>
<sequence length="128" mass="14065">MKSVRRCLTTGLSLLFMGVGIGVAPTAVADVNTAATCTHPSWSNKDAGVDHVRYELLEGAPVRTGPNEGCGVVGRPDWNFDVYLHCYTVNSAGNTWSHVRAYNRFDGREYSGWIYDRNLDKYGSTKAC</sequence>
<evidence type="ECO:0000313" key="2">
    <source>
        <dbReference type="EMBL" id="MFD0626802.1"/>
    </source>
</evidence>
<evidence type="ECO:0000256" key="1">
    <source>
        <dbReference type="SAM" id="SignalP"/>
    </source>
</evidence>
<evidence type="ECO:0000313" key="3">
    <source>
        <dbReference type="Proteomes" id="UP001596915"/>
    </source>
</evidence>
<feature type="signal peptide" evidence="1">
    <location>
        <begin position="1"/>
        <end position="29"/>
    </location>
</feature>
<keyword evidence="1" id="KW-0732">Signal</keyword>
<organism evidence="2 3">
    <name type="scientific">Streptomyces sanglieri</name>
    <dbReference type="NCBI Taxonomy" id="193460"/>
    <lineage>
        <taxon>Bacteria</taxon>
        <taxon>Bacillati</taxon>
        <taxon>Actinomycetota</taxon>
        <taxon>Actinomycetes</taxon>
        <taxon>Kitasatosporales</taxon>
        <taxon>Streptomycetaceae</taxon>
        <taxon>Streptomyces</taxon>
    </lineage>
</organism>
<feature type="chain" id="PRO_5047501615" evidence="1">
    <location>
        <begin position="30"/>
        <end position="128"/>
    </location>
</feature>
<dbReference type="EMBL" id="JBHTGL010000008">
    <property type="protein sequence ID" value="MFD0626802.1"/>
    <property type="molecule type" value="Genomic_DNA"/>
</dbReference>
<proteinExistence type="predicted"/>
<name>A0ABW2X2A3_9ACTN</name>
<reference evidence="3" key="1">
    <citation type="journal article" date="2019" name="Int. J. Syst. Evol. Microbiol.">
        <title>The Global Catalogue of Microorganisms (GCM) 10K type strain sequencing project: providing services to taxonomists for standard genome sequencing and annotation.</title>
        <authorList>
            <consortium name="The Broad Institute Genomics Platform"/>
            <consortium name="The Broad Institute Genome Sequencing Center for Infectious Disease"/>
            <person name="Wu L."/>
            <person name="Ma J."/>
        </authorList>
    </citation>
    <scope>NUCLEOTIDE SEQUENCE [LARGE SCALE GENOMIC DNA]</scope>
    <source>
        <strain evidence="3">JCM 12607</strain>
    </source>
</reference>
<dbReference type="Proteomes" id="UP001596915">
    <property type="component" value="Unassembled WGS sequence"/>
</dbReference>
<comment type="caution">
    <text evidence="2">The sequence shown here is derived from an EMBL/GenBank/DDBJ whole genome shotgun (WGS) entry which is preliminary data.</text>
</comment>
<accession>A0ABW2X2A3</accession>
<protein>
    <submittedName>
        <fullName evidence="2">SH3 domain-containing protein</fullName>
    </submittedName>
</protein>